<protein>
    <submittedName>
        <fullName evidence="2">Uncharacterized protein</fullName>
    </submittedName>
</protein>
<comment type="caution">
    <text evidence="2">The sequence shown here is derived from an EMBL/GenBank/DDBJ whole genome shotgun (WGS) entry which is preliminary data.</text>
</comment>
<dbReference type="GO" id="GO:0007018">
    <property type="term" value="P:microtubule-based movement"/>
    <property type="evidence" value="ECO:0007669"/>
    <property type="project" value="TreeGrafter"/>
</dbReference>
<dbReference type="Pfam" id="PF03645">
    <property type="entry name" value="Tctex-1"/>
    <property type="match status" value="1"/>
</dbReference>
<dbReference type="InterPro" id="IPR005334">
    <property type="entry name" value="Tctex-1-like"/>
</dbReference>
<dbReference type="PANTHER" id="PTHR21255:SF4">
    <property type="entry name" value="DYNEIN LIGHT CHAIN TCTEX-TYPE"/>
    <property type="match status" value="1"/>
</dbReference>
<dbReference type="EMBL" id="CAJNOR010000223">
    <property type="protein sequence ID" value="CAF0846022.1"/>
    <property type="molecule type" value="Genomic_DNA"/>
</dbReference>
<sequence>MNGESLDSCVVLSQDPTLITRSVEMTEENKSRFDVQQVSCIVRDTLDKNIGNKPYDHDQVNRWSATIVDHTLTGLGGIEKPFKYVVHAVLMQKNGIGAHTASSCLWDNTKDGSCTVRWENKYVYAIVSVFGLYNP</sequence>
<comment type="similarity">
    <text evidence="1">Belongs to the dynein light chain Tctex-type family.</text>
</comment>
<dbReference type="AlphaFoldDB" id="A0A813VWG4"/>
<keyword evidence="4" id="KW-1185">Reference proteome</keyword>
<evidence type="ECO:0000313" key="4">
    <source>
        <dbReference type="Proteomes" id="UP000663828"/>
    </source>
</evidence>
<dbReference type="Proteomes" id="UP000663828">
    <property type="component" value="Unassembled WGS sequence"/>
</dbReference>
<dbReference type="GO" id="GO:0005868">
    <property type="term" value="C:cytoplasmic dynein complex"/>
    <property type="evidence" value="ECO:0007669"/>
    <property type="project" value="TreeGrafter"/>
</dbReference>
<evidence type="ECO:0000313" key="3">
    <source>
        <dbReference type="EMBL" id="CAF0952467.1"/>
    </source>
</evidence>
<organism evidence="2 4">
    <name type="scientific">Adineta ricciae</name>
    <name type="common">Rotifer</name>
    <dbReference type="NCBI Taxonomy" id="249248"/>
    <lineage>
        <taxon>Eukaryota</taxon>
        <taxon>Metazoa</taxon>
        <taxon>Spiralia</taxon>
        <taxon>Gnathifera</taxon>
        <taxon>Rotifera</taxon>
        <taxon>Eurotatoria</taxon>
        <taxon>Bdelloidea</taxon>
        <taxon>Adinetida</taxon>
        <taxon>Adinetidae</taxon>
        <taxon>Adineta</taxon>
    </lineage>
</organism>
<dbReference type="GO" id="GO:0045505">
    <property type="term" value="F:dynein intermediate chain binding"/>
    <property type="evidence" value="ECO:0007669"/>
    <property type="project" value="TreeGrafter"/>
</dbReference>
<dbReference type="Proteomes" id="UP000663852">
    <property type="component" value="Unassembled WGS sequence"/>
</dbReference>
<evidence type="ECO:0000256" key="1">
    <source>
        <dbReference type="ARBA" id="ARBA00005361"/>
    </source>
</evidence>
<reference evidence="2" key="1">
    <citation type="submission" date="2021-02" db="EMBL/GenBank/DDBJ databases">
        <authorList>
            <person name="Nowell W R."/>
        </authorList>
    </citation>
    <scope>NUCLEOTIDE SEQUENCE</scope>
</reference>
<dbReference type="Gene3D" id="3.30.1140.40">
    <property type="entry name" value="Tctex-1"/>
    <property type="match status" value="1"/>
</dbReference>
<dbReference type="EMBL" id="CAJNOJ010000047">
    <property type="protein sequence ID" value="CAF0952467.1"/>
    <property type="molecule type" value="Genomic_DNA"/>
</dbReference>
<dbReference type="GO" id="GO:0005737">
    <property type="term" value="C:cytoplasm"/>
    <property type="evidence" value="ECO:0007669"/>
    <property type="project" value="TreeGrafter"/>
</dbReference>
<gene>
    <name evidence="3" type="ORF">EDS130_LOCUS12415</name>
    <name evidence="2" type="ORF">XAT740_LOCUS5228</name>
</gene>
<name>A0A813VWG4_ADIRI</name>
<dbReference type="InterPro" id="IPR038586">
    <property type="entry name" value="Tctex-1-like_sf"/>
</dbReference>
<dbReference type="OrthoDB" id="10059120at2759"/>
<dbReference type="PANTHER" id="PTHR21255">
    <property type="entry name" value="T-COMPLEX-ASSOCIATED-TESTIS-EXPRESSED 1/ DYNEIN LIGHT CHAIN"/>
    <property type="match status" value="1"/>
</dbReference>
<evidence type="ECO:0000313" key="2">
    <source>
        <dbReference type="EMBL" id="CAF0846022.1"/>
    </source>
</evidence>
<accession>A0A813VWG4</accession>
<proteinExistence type="inferred from homology"/>